<protein>
    <submittedName>
        <fullName evidence="1">Putative spike protein</fullName>
    </submittedName>
</protein>
<dbReference type="Proteomes" id="UP000241791">
    <property type="component" value="Segment"/>
</dbReference>
<evidence type="ECO:0000313" key="1">
    <source>
        <dbReference type="EMBL" id="AVJ51880.1"/>
    </source>
</evidence>
<evidence type="ECO:0000313" key="2">
    <source>
        <dbReference type="Proteomes" id="UP000241791"/>
    </source>
</evidence>
<dbReference type="EMBL" id="MG966533">
    <property type="protein sequence ID" value="AVJ51880.1"/>
    <property type="molecule type" value="Genomic_DNA"/>
</dbReference>
<dbReference type="GeneID" id="40101275"/>
<accession>A0A2P1CKZ5</accession>
<name>A0A2P1CKZ5_9VIRU</name>
<keyword evidence="2" id="KW-1185">Reference proteome</keyword>
<reference evidence="2" key="1">
    <citation type="submission" date="2018-02" db="EMBL/GenBank/DDBJ databases">
        <title>Genome sequence of PM2-like phage 39582 induced from Pseudoalteromonas sp. isolated from the gut of Ciona robusta.</title>
        <authorList>
            <person name="Leigh B.A."/>
            <person name="Breitbart M."/>
            <person name="Dishaw L.J."/>
        </authorList>
    </citation>
    <scope>NUCLEOTIDE SEQUENCE [LARGE SCALE GENOMIC DNA]</scope>
</reference>
<dbReference type="KEGG" id="vg:40101275"/>
<sequence length="482" mass="52783">MLHKITLKPNELAEIAKVGQFIKVLSCEGRFEINATAQGSEVAFTEAGAGFDLSTVRPFDRITFQSEREQRLEVWVSAHKLSYDALSTKPSRSQSYVVNHFGQEQSVLAFDPAQSSAKIVSEGLGFWIGGEGVNKENGIYNPAGKIYEHNSAAPLFAYVDATPDKIVSGVVGSTQVTAGYAGRNAVINGNYVLHETIISSQAKQLITNIETGASTSPLNEKVSSAVVFGDSFIGLRTNDQRDLMTVNNDGTYQFTTNPNAAGFTSRCVVKSTDGGLFVLGEGYSTNPNKIHKYKGGVWSLEEVPAALVSNNISQAFIDEYEPTIWLKANDGVYKSTDNLKTVEKVNELDGVSFTSMSFSDTAVMFKTKDSCFVMTRETRDLTDLFVKFTDFTGATLIGEQWVVISERFVYASSNKFVTSNVVYEHDFNFAQSSLSKPALCEQQSGVLNVWAQSSVKSEVLKFALVDDLTNPKAKIKVLKELF</sequence>
<dbReference type="RefSeq" id="YP_009624429.1">
    <property type="nucleotide sequence ID" value="NC_042121.1"/>
</dbReference>
<organism evidence="1 2">
    <name type="scientific">Pseudoalteromonas phage Cr39582</name>
    <dbReference type="NCBI Taxonomy" id="2099852"/>
    <lineage>
        <taxon>Viruses</taxon>
        <taxon>Varidnaviria</taxon>
        <taxon>Abadenavirae</taxon>
        <taxon>Produgelaviricota</taxon>
        <taxon>Belvinaviricetes</taxon>
        <taxon>Vinavirales</taxon>
        <taxon>Corticoviridae</taxon>
        <taxon>Merivirus</taxon>
        <taxon>Merivirus Cr39582</taxon>
        <taxon>Corticovirus Cr39582</taxon>
    </lineage>
</organism>
<proteinExistence type="predicted"/>